<accession>A0ABR4GTG6</accession>
<evidence type="ECO:0000313" key="1">
    <source>
        <dbReference type="EMBL" id="KAL2802368.1"/>
    </source>
</evidence>
<sequence length="131" mass="14417">MDHRWRYCCEIIWERYLHGSCDGGGLGFEIPVDECLVYSGQWTAGSGTSTDYPNRDLDFTAETDPCAAQLNQDQVSCLQDWFQGNNESDVCTPSLERWDVLGESVGAARAPRPGVASSLFMGLIGFLIGTL</sequence>
<name>A0ABR4GTG6_9EURO</name>
<dbReference type="EMBL" id="JBFXLT010000188">
    <property type="protein sequence ID" value="KAL2802368.1"/>
    <property type="molecule type" value="Genomic_DNA"/>
</dbReference>
<protein>
    <submittedName>
        <fullName evidence="1">Uncharacterized protein</fullName>
    </submittedName>
</protein>
<comment type="caution">
    <text evidence="1">The sequence shown here is derived from an EMBL/GenBank/DDBJ whole genome shotgun (WGS) entry which is preliminary data.</text>
</comment>
<keyword evidence="2" id="KW-1185">Reference proteome</keyword>
<gene>
    <name evidence="1" type="ORF">BJX63DRAFT_415269</name>
</gene>
<evidence type="ECO:0000313" key="2">
    <source>
        <dbReference type="Proteomes" id="UP001610334"/>
    </source>
</evidence>
<dbReference type="Proteomes" id="UP001610334">
    <property type="component" value="Unassembled WGS sequence"/>
</dbReference>
<organism evidence="1 2">
    <name type="scientific">Aspergillus granulosus</name>
    <dbReference type="NCBI Taxonomy" id="176169"/>
    <lineage>
        <taxon>Eukaryota</taxon>
        <taxon>Fungi</taxon>
        <taxon>Dikarya</taxon>
        <taxon>Ascomycota</taxon>
        <taxon>Pezizomycotina</taxon>
        <taxon>Eurotiomycetes</taxon>
        <taxon>Eurotiomycetidae</taxon>
        <taxon>Eurotiales</taxon>
        <taxon>Aspergillaceae</taxon>
        <taxon>Aspergillus</taxon>
        <taxon>Aspergillus subgen. Nidulantes</taxon>
    </lineage>
</organism>
<reference evidence="1 2" key="1">
    <citation type="submission" date="2024-07" db="EMBL/GenBank/DDBJ databases">
        <title>Section-level genome sequencing and comparative genomics of Aspergillus sections Usti and Cavernicolus.</title>
        <authorList>
            <consortium name="Lawrence Berkeley National Laboratory"/>
            <person name="Nybo J.L."/>
            <person name="Vesth T.C."/>
            <person name="Theobald S."/>
            <person name="Frisvad J.C."/>
            <person name="Larsen T.O."/>
            <person name="Kjaerboelling I."/>
            <person name="Rothschild-Mancinelli K."/>
            <person name="Lyhne E.K."/>
            <person name="Kogle M.E."/>
            <person name="Barry K."/>
            <person name="Clum A."/>
            <person name="Na H."/>
            <person name="Ledsgaard L."/>
            <person name="Lin J."/>
            <person name="Lipzen A."/>
            <person name="Kuo A."/>
            <person name="Riley R."/>
            <person name="Mondo S."/>
            <person name="Labutti K."/>
            <person name="Haridas S."/>
            <person name="Pangalinan J."/>
            <person name="Salamov A.A."/>
            <person name="Simmons B.A."/>
            <person name="Magnuson J.K."/>
            <person name="Chen J."/>
            <person name="Drula E."/>
            <person name="Henrissat B."/>
            <person name="Wiebenga A."/>
            <person name="Lubbers R.J."/>
            <person name="Gomes A.C."/>
            <person name="Makela M.R."/>
            <person name="Stajich J."/>
            <person name="Grigoriev I.V."/>
            <person name="Mortensen U.H."/>
            <person name="De Vries R.P."/>
            <person name="Baker S.E."/>
            <person name="Andersen M.R."/>
        </authorList>
    </citation>
    <scope>NUCLEOTIDE SEQUENCE [LARGE SCALE GENOMIC DNA]</scope>
    <source>
        <strain evidence="1 2">CBS 588.65</strain>
    </source>
</reference>
<proteinExistence type="predicted"/>